<feature type="transmembrane region" description="Helical" evidence="6">
    <location>
        <begin position="47"/>
        <end position="67"/>
    </location>
</feature>
<dbReference type="GO" id="GO:0022857">
    <property type="term" value="F:transmembrane transporter activity"/>
    <property type="evidence" value="ECO:0007669"/>
    <property type="project" value="InterPro"/>
</dbReference>
<evidence type="ECO:0000313" key="8">
    <source>
        <dbReference type="Proteomes" id="UP000290218"/>
    </source>
</evidence>
<dbReference type="EC" id="3.6.3.17" evidence="7"/>
<sequence>MSANKISQPSPFARLWDSAGMLVVLAVLFLICALFVDNFLTVVNLRGLALAVATIGMVACTMMFCLAAGDFDLSVGSVVAFAGVLGATVMNRTGSVAAGVAAALGAGALTGFANGLFVARLGINALITTLASMQIVRGLGFIASDGRAIGIRTDAFFALGNTAWLGVPVPVWLTIACFTVFGVLLNLTAFGRNALAIGGNKEAAHLAGVAVTRIKITIFTLQGLIAAFAGLVLAARMTSGQPNTSQGLELEVISACVLGGVSLSGGVARIGAVIAGVLIMGIVQNAMNLLNIPPFYQYVARGVILLGAVMLDRLKQRT</sequence>
<evidence type="ECO:0000256" key="6">
    <source>
        <dbReference type="SAM" id="Phobius"/>
    </source>
</evidence>
<dbReference type="GO" id="GO:0016787">
    <property type="term" value="F:hydrolase activity"/>
    <property type="evidence" value="ECO:0007669"/>
    <property type="project" value="UniProtKB-KW"/>
</dbReference>
<keyword evidence="7" id="KW-0378">Hydrolase</keyword>
<feature type="transmembrane region" description="Helical" evidence="6">
    <location>
        <begin position="20"/>
        <end position="40"/>
    </location>
</feature>
<feature type="transmembrane region" description="Helical" evidence="6">
    <location>
        <begin position="216"/>
        <end position="235"/>
    </location>
</feature>
<keyword evidence="3 6" id="KW-0812">Transmembrane</keyword>
<proteinExistence type="predicted"/>
<evidence type="ECO:0000256" key="2">
    <source>
        <dbReference type="ARBA" id="ARBA00022475"/>
    </source>
</evidence>
<accession>A0A4Q1C6M7</accession>
<dbReference type="Pfam" id="PF02653">
    <property type="entry name" value="BPD_transp_2"/>
    <property type="match status" value="1"/>
</dbReference>
<dbReference type="EMBL" id="SDHX01000001">
    <property type="protein sequence ID" value="RXK54524.1"/>
    <property type="molecule type" value="Genomic_DNA"/>
</dbReference>
<dbReference type="InterPro" id="IPR001851">
    <property type="entry name" value="ABC_transp_permease"/>
</dbReference>
<feature type="transmembrane region" description="Helical" evidence="6">
    <location>
        <begin position="123"/>
        <end position="143"/>
    </location>
</feature>
<evidence type="ECO:0000256" key="4">
    <source>
        <dbReference type="ARBA" id="ARBA00022989"/>
    </source>
</evidence>
<name>A0A4Q1C6M7_9BACT</name>
<dbReference type="CDD" id="cd06579">
    <property type="entry name" value="TM_PBP1_transp_AraH_like"/>
    <property type="match status" value="1"/>
</dbReference>
<evidence type="ECO:0000256" key="1">
    <source>
        <dbReference type="ARBA" id="ARBA00004651"/>
    </source>
</evidence>
<feature type="transmembrane region" description="Helical" evidence="6">
    <location>
        <begin position="97"/>
        <end position="117"/>
    </location>
</feature>
<keyword evidence="2" id="KW-1003">Cell membrane</keyword>
<feature type="transmembrane region" description="Helical" evidence="6">
    <location>
        <begin position="155"/>
        <end position="185"/>
    </location>
</feature>
<keyword evidence="5 6" id="KW-0472">Membrane</keyword>
<keyword evidence="8" id="KW-1185">Reference proteome</keyword>
<organism evidence="7 8">
    <name type="scientific">Oleiharenicola lentus</name>
    <dbReference type="NCBI Taxonomy" id="2508720"/>
    <lineage>
        <taxon>Bacteria</taxon>
        <taxon>Pseudomonadati</taxon>
        <taxon>Verrucomicrobiota</taxon>
        <taxon>Opitutia</taxon>
        <taxon>Opitutales</taxon>
        <taxon>Opitutaceae</taxon>
        <taxon>Oleiharenicola</taxon>
    </lineage>
</organism>
<dbReference type="AlphaFoldDB" id="A0A4Q1C6M7"/>
<dbReference type="PANTHER" id="PTHR32196">
    <property type="entry name" value="ABC TRANSPORTER PERMEASE PROTEIN YPHD-RELATED-RELATED"/>
    <property type="match status" value="1"/>
</dbReference>
<comment type="subcellular location">
    <subcellularLocation>
        <location evidence="1">Cell membrane</location>
        <topology evidence="1">Multi-pass membrane protein</topology>
    </subcellularLocation>
</comment>
<dbReference type="OrthoDB" id="9813906at2"/>
<feature type="transmembrane region" description="Helical" evidence="6">
    <location>
        <begin position="256"/>
        <end position="283"/>
    </location>
</feature>
<comment type="caution">
    <text evidence="7">The sequence shown here is derived from an EMBL/GenBank/DDBJ whole genome shotgun (WGS) entry which is preliminary data.</text>
</comment>
<protein>
    <submittedName>
        <fullName evidence="7">L-arabinose ABC transporter permease AraH</fullName>
        <ecNumber evidence="7">3.6.3.17</ecNumber>
    </submittedName>
</protein>
<gene>
    <name evidence="7" type="primary">araH</name>
    <name evidence="7" type="ORF">ESB00_01085</name>
</gene>
<evidence type="ECO:0000313" key="7">
    <source>
        <dbReference type="EMBL" id="RXK54524.1"/>
    </source>
</evidence>
<reference evidence="7 8" key="1">
    <citation type="submission" date="2019-01" db="EMBL/GenBank/DDBJ databases">
        <title>Lacunisphaera sp. strain TWA-58.</title>
        <authorList>
            <person name="Chen W.-M."/>
        </authorList>
    </citation>
    <scope>NUCLEOTIDE SEQUENCE [LARGE SCALE GENOMIC DNA]</scope>
    <source>
        <strain evidence="7 8">TWA-58</strain>
    </source>
</reference>
<dbReference type="RefSeq" id="WP_129045888.1">
    <property type="nucleotide sequence ID" value="NZ_SDHX01000001.1"/>
</dbReference>
<dbReference type="Proteomes" id="UP000290218">
    <property type="component" value="Unassembled WGS sequence"/>
</dbReference>
<dbReference type="NCBIfam" id="NF008441">
    <property type="entry name" value="PRK11285.1"/>
    <property type="match status" value="1"/>
</dbReference>
<evidence type="ECO:0000256" key="5">
    <source>
        <dbReference type="ARBA" id="ARBA00023136"/>
    </source>
</evidence>
<keyword evidence="4 6" id="KW-1133">Transmembrane helix</keyword>
<dbReference type="PANTHER" id="PTHR32196:SF37">
    <property type="entry name" value="L-ARABINOSE TRANSPORT SYSTEM PERMEASE PROTEIN ARAH"/>
    <property type="match status" value="1"/>
</dbReference>
<dbReference type="GO" id="GO:0005886">
    <property type="term" value="C:plasma membrane"/>
    <property type="evidence" value="ECO:0007669"/>
    <property type="project" value="UniProtKB-SubCell"/>
</dbReference>
<evidence type="ECO:0000256" key="3">
    <source>
        <dbReference type="ARBA" id="ARBA00022692"/>
    </source>
</evidence>